<feature type="domain" description="Msp4/OMP-like" evidence="2">
    <location>
        <begin position="34"/>
        <end position="277"/>
    </location>
</feature>
<protein>
    <submittedName>
        <fullName evidence="3">P44/Msp2 family outer membrane protein</fullName>
    </submittedName>
</protein>
<feature type="signal peptide" evidence="1">
    <location>
        <begin position="1"/>
        <end position="22"/>
    </location>
</feature>
<dbReference type="Pfam" id="PF01617">
    <property type="entry name" value="Surface_Ag_2"/>
    <property type="match status" value="1"/>
</dbReference>
<feature type="chain" id="PRO_5042293354" evidence="1">
    <location>
        <begin position="23"/>
        <end position="277"/>
    </location>
</feature>
<accession>A0AAE6Q9J8</accession>
<evidence type="ECO:0000313" key="3">
    <source>
        <dbReference type="EMBL" id="QGR03849.1"/>
    </source>
</evidence>
<evidence type="ECO:0000256" key="1">
    <source>
        <dbReference type="SAM" id="SignalP"/>
    </source>
</evidence>
<dbReference type="InterPro" id="IPR002566">
    <property type="entry name" value="Msp4_OMP-like"/>
</dbReference>
<keyword evidence="1" id="KW-0732">Signal</keyword>
<reference evidence="3 4" key="1">
    <citation type="submission" date="2018-10" db="EMBL/GenBank/DDBJ databases">
        <title>Propagation and draft genome sequences of three atypical Erhlichia ruminantium isolates.</title>
        <authorList>
            <person name="Liebenberg J."/>
            <person name="Steyn H."/>
            <person name="Josemans A."/>
            <person name="Zweygarth E."/>
        </authorList>
    </citation>
    <scope>NUCLEOTIDE SEQUENCE [LARGE SCALE GENOMIC DNA]</scope>
    <source>
        <strain evidence="3 4">Omatjenne</strain>
    </source>
</reference>
<dbReference type="EMBL" id="CP033455">
    <property type="protein sequence ID" value="QGR03849.1"/>
    <property type="molecule type" value="Genomic_DNA"/>
</dbReference>
<dbReference type="RefSeq" id="WP_158407043.1">
    <property type="nucleotide sequence ID" value="NZ_CP033454.1"/>
</dbReference>
<evidence type="ECO:0000313" key="4">
    <source>
        <dbReference type="Proteomes" id="UP000422822"/>
    </source>
</evidence>
<dbReference type="AlphaFoldDB" id="A0AAE6Q9J8"/>
<name>A0AAE6Q9J8_EHRRU</name>
<gene>
    <name evidence="3" type="ORF">EDL80_04830</name>
</gene>
<dbReference type="InterPro" id="IPR011250">
    <property type="entry name" value="OMP/PagP_B-barrel"/>
</dbReference>
<sequence>MNHKNIFILTCLIFLLPSVSFSENNDNSSLSNYKFYVSGQYKPSISYFNKFSVTIRDNYTQALLSLKETMPPIASNFIVSDNNLSNFTVQHNPTYKNSLLGIGGNMGIKLNNYRVELEVSYENFDLKVPSEYFYEDAYKYFLVKTESHPSYNNHYYYLIKNNSIKISPILVNVCYDVPPKNTQIFPYLCVGAGINVIDFLDKVHFKFSYQAKIGISYFVLPNLALFIDGSFHSHLSNELTYIPTYGINSNYHNLSQASSVRLNINFLSSSIGIRFIY</sequence>
<dbReference type="SUPFAM" id="SSF56925">
    <property type="entry name" value="OMPA-like"/>
    <property type="match status" value="1"/>
</dbReference>
<keyword evidence="4" id="KW-1185">Reference proteome</keyword>
<proteinExistence type="predicted"/>
<dbReference type="Proteomes" id="UP000422822">
    <property type="component" value="Chromosome"/>
</dbReference>
<organism evidence="3 4">
    <name type="scientific">Ehrlichia ruminantium</name>
    <name type="common">heartwater rickettsia</name>
    <name type="synonym">Cowdria ruminantium</name>
    <dbReference type="NCBI Taxonomy" id="779"/>
    <lineage>
        <taxon>Bacteria</taxon>
        <taxon>Pseudomonadati</taxon>
        <taxon>Pseudomonadota</taxon>
        <taxon>Alphaproteobacteria</taxon>
        <taxon>Rickettsiales</taxon>
        <taxon>Anaplasmataceae</taxon>
        <taxon>Ehrlichia</taxon>
    </lineage>
</organism>
<dbReference type="Gene3D" id="2.40.160.20">
    <property type="match status" value="1"/>
</dbReference>
<evidence type="ECO:0000259" key="2">
    <source>
        <dbReference type="Pfam" id="PF01617"/>
    </source>
</evidence>